<evidence type="ECO:0000259" key="10">
    <source>
        <dbReference type="Pfam" id="PF00108"/>
    </source>
</evidence>
<reference evidence="12 13" key="1">
    <citation type="submission" date="2020-02" db="EMBL/GenBank/DDBJ databases">
        <authorList>
            <person name="Li G."/>
        </authorList>
    </citation>
    <scope>NUCLEOTIDE SEQUENCE [LARGE SCALE GENOMIC DNA]</scope>
    <source>
        <strain evidence="12 13">DSM 102029</strain>
    </source>
</reference>
<dbReference type="GO" id="GO:0044281">
    <property type="term" value="P:small molecule metabolic process"/>
    <property type="evidence" value="ECO:0007669"/>
    <property type="project" value="UniProtKB-ARBA"/>
</dbReference>
<dbReference type="PANTHER" id="PTHR18919:SF107">
    <property type="entry name" value="ACETYL-COA ACETYLTRANSFERASE, CYTOSOLIC"/>
    <property type="match status" value="1"/>
</dbReference>
<dbReference type="Pfam" id="PF00108">
    <property type="entry name" value="Thiolase_N"/>
    <property type="match status" value="1"/>
</dbReference>
<evidence type="ECO:0000256" key="8">
    <source>
        <dbReference type="PIRSR" id="PIRSR000429-1"/>
    </source>
</evidence>
<feature type="domain" description="Thiolase N-terminal" evidence="10">
    <location>
        <begin position="5"/>
        <end position="261"/>
    </location>
</feature>
<dbReference type="GO" id="GO:0042619">
    <property type="term" value="P:poly-hydroxybutyrate biosynthetic process"/>
    <property type="evidence" value="ECO:0007669"/>
    <property type="project" value="UniProtKB-KW"/>
</dbReference>
<dbReference type="InterPro" id="IPR020610">
    <property type="entry name" value="Thiolase_AS"/>
</dbReference>
<comment type="similarity">
    <text evidence="2 9">Belongs to the thiolase-like superfamily. Thiolase family.</text>
</comment>
<evidence type="ECO:0000259" key="11">
    <source>
        <dbReference type="Pfam" id="PF02803"/>
    </source>
</evidence>
<keyword evidence="13" id="KW-1185">Reference proteome</keyword>
<dbReference type="AlphaFoldDB" id="A0A6P1YN69"/>
<dbReference type="InterPro" id="IPR020616">
    <property type="entry name" value="Thiolase_N"/>
</dbReference>
<proteinExistence type="inferred from homology"/>
<keyword evidence="5 9" id="KW-0012">Acyltransferase</keyword>
<dbReference type="PROSITE" id="PS00098">
    <property type="entry name" value="THIOLASE_1"/>
    <property type="match status" value="1"/>
</dbReference>
<dbReference type="PANTHER" id="PTHR18919">
    <property type="entry name" value="ACETYL-COA C-ACYLTRANSFERASE"/>
    <property type="match status" value="1"/>
</dbReference>
<feature type="active site" description="Acyl-thioester intermediate" evidence="8">
    <location>
        <position position="89"/>
    </location>
</feature>
<evidence type="ECO:0000256" key="3">
    <source>
        <dbReference type="ARBA" id="ARBA00022679"/>
    </source>
</evidence>
<dbReference type="PIRSF" id="PIRSF000429">
    <property type="entry name" value="Ac-CoA_Ac_transf"/>
    <property type="match status" value="1"/>
</dbReference>
<comment type="pathway">
    <text evidence="6">Metabolic intermediate biosynthesis; (R)-mevalonate biosynthesis; (R)-mevalonate from acetyl-CoA: step 1/3.</text>
</comment>
<dbReference type="KEGG" id="apra:G3A50_05460"/>
<dbReference type="InterPro" id="IPR020617">
    <property type="entry name" value="Thiolase_C"/>
</dbReference>
<dbReference type="RefSeq" id="WP_163074312.1">
    <property type="nucleotide sequence ID" value="NZ_CP048630.1"/>
</dbReference>
<organism evidence="12 13">
    <name type="scientific">Ancylobacter pratisalsi</name>
    <dbReference type="NCBI Taxonomy" id="1745854"/>
    <lineage>
        <taxon>Bacteria</taxon>
        <taxon>Pseudomonadati</taxon>
        <taxon>Pseudomonadota</taxon>
        <taxon>Alphaproteobacteria</taxon>
        <taxon>Hyphomicrobiales</taxon>
        <taxon>Xanthobacteraceae</taxon>
        <taxon>Ancylobacter</taxon>
    </lineage>
</organism>
<evidence type="ECO:0000256" key="7">
    <source>
        <dbReference type="ARBA" id="ARBA00080155"/>
    </source>
</evidence>
<keyword evidence="3 9" id="KW-0808">Transferase</keyword>
<evidence type="ECO:0000256" key="1">
    <source>
        <dbReference type="ARBA" id="ARBA00004683"/>
    </source>
</evidence>
<dbReference type="SUPFAM" id="SSF53901">
    <property type="entry name" value="Thiolase-like"/>
    <property type="match status" value="2"/>
</dbReference>
<evidence type="ECO:0000256" key="2">
    <source>
        <dbReference type="ARBA" id="ARBA00010982"/>
    </source>
</evidence>
<evidence type="ECO:0000256" key="6">
    <source>
        <dbReference type="ARBA" id="ARBA00037924"/>
    </source>
</evidence>
<name>A0A6P1YN69_9HYPH</name>
<accession>A0A6P1YN69</accession>
<evidence type="ECO:0000256" key="5">
    <source>
        <dbReference type="ARBA" id="ARBA00023315"/>
    </source>
</evidence>
<dbReference type="InterPro" id="IPR020615">
    <property type="entry name" value="Thiolase_acyl_enz_int_AS"/>
</dbReference>
<sequence>MKDDIVIVGAARTPVGAFNGTLSSLPAHELGKIAIMEALKRAGVAPDEVSETIMGQILTAGAGQNPARQASVLAGIPVESPAWGVNQLCGSGLRSVALGYQALMNGDSEIVVAGGQESMSQAPHCAHLRNGTKMGSLEMVDTMIKDGLWDAFNGYHMGTTAENVARQWQITREQQDEFAVRSQNKAEAAQKAGRFANEIVPVTISSRKGDIIVSEDEYPRHGATIEGMTKLRPAFSKDGTVTAGNASGINDGAAAIVLMTAAKAASGGRTPLARIVSWAQAGVDPAIMGSGPIPASRRALEKAGWTPADLDLVEANEAFAAQACAVNKDLGWDTSKVNVNGGAIAIGHPIGASGARILTTLLYEMEKRDAKKGLATLCIGGGMGIAMCIERN</sequence>
<keyword evidence="4" id="KW-0583">PHB biosynthesis</keyword>
<dbReference type="NCBIfam" id="TIGR01930">
    <property type="entry name" value="AcCoA-C-Actrans"/>
    <property type="match status" value="1"/>
</dbReference>
<gene>
    <name evidence="12" type="ORF">G3A50_05460</name>
</gene>
<dbReference type="Proteomes" id="UP000464751">
    <property type="component" value="Chromosome"/>
</dbReference>
<dbReference type="EMBL" id="CP048630">
    <property type="protein sequence ID" value="QIB33214.1"/>
    <property type="molecule type" value="Genomic_DNA"/>
</dbReference>
<dbReference type="CDD" id="cd00751">
    <property type="entry name" value="thiolase"/>
    <property type="match status" value="1"/>
</dbReference>
<feature type="active site" description="Proton acceptor" evidence="8">
    <location>
        <position position="378"/>
    </location>
</feature>
<comment type="pathway">
    <text evidence="1">Biopolymer metabolism; poly-(R)-3-hydroxybutanoate biosynthesis.</text>
</comment>
<feature type="active site" description="Proton acceptor" evidence="8">
    <location>
        <position position="348"/>
    </location>
</feature>
<evidence type="ECO:0000256" key="9">
    <source>
        <dbReference type="RuleBase" id="RU003557"/>
    </source>
</evidence>
<dbReference type="Pfam" id="PF02803">
    <property type="entry name" value="Thiolase_C"/>
    <property type="match status" value="1"/>
</dbReference>
<protein>
    <recommendedName>
        <fullName evidence="7">Beta-ketothiolase</fullName>
    </recommendedName>
</protein>
<dbReference type="PROSITE" id="PS00737">
    <property type="entry name" value="THIOLASE_2"/>
    <property type="match status" value="1"/>
</dbReference>
<dbReference type="InterPro" id="IPR002155">
    <property type="entry name" value="Thiolase"/>
</dbReference>
<dbReference type="FunFam" id="3.40.47.10:FF:000010">
    <property type="entry name" value="Acetyl-CoA acetyltransferase (Thiolase)"/>
    <property type="match status" value="1"/>
</dbReference>
<dbReference type="InterPro" id="IPR020613">
    <property type="entry name" value="Thiolase_CS"/>
</dbReference>
<evidence type="ECO:0000256" key="4">
    <source>
        <dbReference type="ARBA" id="ARBA00022752"/>
    </source>
</evidence>
<evidence type="ECO:0000313" key="13">
    <source>
        <dbReference type="Proteomes" id="UP000464751"/>
    </source>
</evidence>
<evidence type="ECO:0000313" key="12">
    <source>
        <dbReference type="EMBL" id="QIB33214.1"/>
    </source>
</evidence>
<dbReference type="Gene3D" id="3.40.47.10">
    <property type="match status" value="2"/>
</dbReference>
<dbReference type="PROSITE" id="PS00099">
    <property type="entry name" value="THIOLASE_3"/>
    <property type="match status" value="1"/>
</dbReference>
<dbReference type="InterPro" id="IPR016039">
    <property type="entry name" value="Thiolase-like"/>
</dbReference>
<feature type="domain" description="Thiolase C-terminal" evidence="11">
    <location>
        <begin position="270"/>
        <end position="391"/>
    </location>
</feature>
<dbReference type="GO" id="GO:0003988">
    <property type="term" value="F:acetyl-CoA C-acyltransferase activity"/>
    <property type="evidence" value="ECO:0007669"/>
    <property type="project" value="UniProtKB-ARBA"/>
</dbReference>